<organism evidence="3 4">
    <name type="scientific">Neorhizobium phenanthreniclasticum</name>
    <dbReference type="NCBI Taxonomy" id="3157917"/>
    <lineage>
        <taxon>Bacteria</taxon>
        <taxon>Pseudomonadati</taxon>
        <taxon>Pseudomonadota</taxon>
        <taxon>Alphaproteobacteria</taxon>
        <taxon>Hyphomicrobiales</taxon>
        <taxon>Rhizobiaceae</taxon>
        <taxon>Rhizobium/Agrobacterium group</taxon>
        <taxon>Neorhizobium</taxon>
    </lineage>
</organism>
<name>A0ABV0LW58_9HYPH</name>
<keyword evidence="4" id="KW-1185">Reference proteome</keyword>
<dbReference type="Pfam" id="PF13550">
    <property type="entry name" value="Phage-tail_3"/>
    <property type="match status" value="1"/>
</dbReference>
<evidence type="ECO:0000313" key="4">
    <source>
        <dbReference type="Proteomes" id="UP001496627"/>
    </source>
</evidence>
<sequence>MAGGTPGIPHSQTAAEYDREGLVYPMKLTRLLLGCSASYVAMAAHAHADPVSIIATAIHGFLLSSTAVAATAAGTIATIAANVIVAGAAIGATLALGGQRPRGGAIKPSDAKSTFESGESSAIELAGRGRMGGLQAFGNTDGSTRARLVCRAVGPIDAVEAYYLGGREVTVESNGDVSSPPWARVGGSWCNWQDKKGTGSETAWAGLMSLFPTLWTSAHRVRGIAQSQLLFYNPGLSNDKYLSLYQNGAPNSEQLVRGSLIYDPRDEAQIATDVSTWKWSDNGPLYCAHVLRRDPAFTAGRFNWAKIAAAADLADALVPTKTGTEKRCRIWGPWAWESERGETMQQFLDSAGLEIRLDENGLIYFEFIDDEITPEIGFTPEDIYDYTWQSGPEAVERPNICRLKYYSPERNYELADLTLEGVVAWAKITDEVDRYGPKVFDLELPFCPSASQAQRIARRKFAIARADRGRMVANMVGLAAWGLLYAEIEEPDLGDLMNVRMDPPRIDDENGSVEIPFTVWPTLTPWNPATDEAPAPDVVPELGYQTDMITPNPPNQALQVTYPSGSKELRISYSLPAQPYTVVEASYRTYTGDLPNAWQGMTEFGSTGAYDGVDVLGVTIDARVRVFNGDDGSYFSDPLHTVVGVDNSTTNAPSGSATTSASPTGSASISGTFSAPEIRAVALRMQRRTRPDSGSSWSGWTTVSQSNVRPGTSINFEDEEFIGSAGAEIEWRVQSLTSDGTAGNAQTFDETIPE</sequence>
<feature type="compositionally biased region" description="Low complexity" evidence="1">
    <location>
        <begin position="693"/>
        <end position="706"/>
    </location>
</feature>
<protein>
    <submittedName>
        <fullName evidence="3">Phage tail protein</fullName>
    </submittedName>
</protein>
<evidence type="ECO:0000259" key="2">
    <source>
        <dbReference type="Pfam" id="PF13550"/>
    </source>
</evidence>
<gene>
    <name evidence="3" type="ORF">ABK249_02675</name>
</gene>
<evidence type="ECO:0000256" key="1">
    <source>
        <dbReference type="SAM" id="MobiDB-lite"/>
    </source>
</evidence>
<reference evidence="3 4" key="1">
    <citation type="submission" date="2024-05" db="EMBL/GenBank/DDBJ databases">
        <title>Neorhizobium sp. Rsf11, a plant growth promoting and heavy metal resistant PAH-degrader.</title>
        <authorList>
            <person name="Golubev S.N."/>
            <person name="Muratova A.Y."/>
            <person name="Markelova M.I."/>
        </authorList>
    </citation>
    <scope>NUCLEOTIDE SEQUENCE [LARGE SCALE GENOMIC DNA]</scope>
    <source>
        <strain evidence="3 4">Rsf11</strain>
    </source>
</reference>
<feature type="compositionally biased region" description="Low complexity" evidence="1">
    <location>
        <begin position="647"/>
        <end position="671"/>
    </location>
</feature>
<feature type="domain" description="Tip attachment protein J" evidence="2">
    <location>
        <begin position="394"/>
        <end position="469"/>
    </location>
</feature>
<comment type="caution">
    <text evidence="3">The sequence shown here is derived from an EMBL/GenBank/DDBJ whole genome shotgun (WGS) entry which is preliminary data.</text>
</comment>
<feature type="region of interest" description="Disordered" evidence="1">
    <location>
        <begin position="686"/>
        <end position="711"/>
    </location>
</feature>
<dbReference type="Proteomes" id="UP001496627">
    <property type="component" value="Unassembled WGS sequence"/>
</dbReference>
<feature type="region of interest" description="Disordered" evidence="1">
    <location>
        <begin position="646"/>
        <end position="671"/>
    </location>
</feature>
<evidence type="ECO:0000313" key="3">
    <source>
        <dbReference type="EMBL" id="MEQ1403826.1"/>
    </source>
</evidence>
<dbReference type="EMBL" id="JBEAAL010000001">
    <property type="protein sequence ID" value="MEQ1403826.1"/>
    <property type="molecule type" value="Genomic_DNA"/>
</dbReference>
<dbReference type="RefSeq" id="WP_348862128.1">
    <property type="nucleotide sequence ID" value="NZ_JBEAAL010000001.1"/>
</dbReference>
<accession>A0ABV0LW58</accession>
<dbReference type="InterPro" id="IPR032876">
    <property type="entry name" value="J_dom"/>
</dbReference>
<proteinExistence type="predicted"/>